<keyword evidence="20" id="KW-0560">Oxidoreductase</keyword>
<organism evidence="20 21">
    <name type="scientific">Qipengyuania algicida</name>
    <dbReference type="NCBI Taxonomy" id="1836209"/>
    <lineage>
        <taxon>Bacteria</taxon>
        <taxon>Pseudomonadati</taxon>
        <taxon>Pseudomonadota</taxon>
        <taxon>Alphaproteobacteria</taxon>
        <taxon>Sphingomonadales</taxon>
        <taxon>Erythrobacteraceae</taxon>
        <taxon>Qipengyuania</taxon>
    </lineage>
</organism>
<feature type="region of interest" description="Disordered" evidence="16">
    <location>
        <begin position="300"/>
        <end position="345"/>
    </location>
</feature>
<dbReference type="OrthoDB" id="9781261at2"/>
<keyword evidence="8 14" id="KW-0249">Electron transport</keyword>
<dbReference type="SUPFAM" id="SSF49503">
    <property type="entry name" value="Cupredoxins"/>
    <property type="match status" value="1"/>
</dbReference>
<dbReference type="Proteomes" id="UP000439780">
    <property type="component" value="Unassembled WGS sequence"/>
</dbReference>
<keyword evidence="3 14" id="KW-0813">Transport</keyword>
<dbReference type="Gene3D" id="1.10.287.90">
    <property type="match status" value="1"/>
</dbReference>
<evidence type="ECO:0000313" key="20">
    <source>
        <dbReference type="EMBL" id="MXP27225.1"/>
    </source>
</evidence>
<keyword evidence="9 17" id="KW-1133">Transmembrane helix</keyword>
<dbReference type="Gene3D" id="2.60.40.420">
    <property type="entry name" value="Cupredoxins - blue copper proteins"/>
    <property type="match status" value="1"/>
</dbReference>
<dbReference type="SUPFAM" id="SSF81464">
    <property type="entry name" value="Cytochrome c oxidase subunit II-like, transmembrane region"/>
    <property type="match status" value="1"/>
</dbReference>
<keyword evidence="11 17" id="KW-0472">Membrane</keyword>
<dbReference type="InterPro" id="IPR002429">
    <property type="entry name" value="CcO_II-like_C"/>
</dbReference>
<dbReference type="AlphaFoldDB" id="A0A845AEJ8"/>
<dbReference type="GO" id="GO:0005507">
    <property type="term" value="F:copper ion binding"/>
    <property type="evidence" value="ECO:0007669"/>
    <property type="project" value="InterPro"/>
</dbReference>
<dbReference type="GO" id="GO:0042773">
    <property type="term" value="P:ATP synthesis coupled electron transport"/>
    <property type="evidence" value="ECO:0007669"/>
    <property type="project" value="TreeGrafter"/>
</dbReference>
<keyword evidence="4 14" id="KW-0679">Respiratory chain</keyword>
<evidence type="ECO:0000256" key="8">
    <source>
        <dbReference type="ARBA" id="ARBA00022982"/>
    </source>
</evidence>
<gene>
    <name evidence="20" type="primary">coxB</name>
    <name evidence="20" type="ORF">GRI58_00115</name>
</gene>
<comment type="cofactor">
    <cofactor evidence="15">
        <name>Cu cation</name>
        <dbReference type="ChEBI" id="CHEBI:23378"/>
    </cofactor>
    <text evidence="15">Binds a copper A center.</text>
</comment>
<evidence type="ECO:0000256" key="5">
    <source>
        <dbReference type="ARBA" id="ARBA00022692"/>
    </source>
</evidence>
<dbReference type="NCBIfam" id="TIGR02866">
    <property type="entry name" value="CoxB"/>
    <property type="match status" value="1"/>
</dbReference>
<feature type="transmembrane region" description="Helical" evidence="17">
    <location>
        <begin position="120"/>
        <end position="142"/>
    </location>
</feature>
<evidence type="ECO:0000256" key="12">
    <source>
        <dbReference type="ARBA" id="ARBA00024688"/>
    </source>
</evidence>
<reference evidence="20 21" key="1">
    <citation type="submission" date="2019-12" db="EMBL/GenBank/DDBJ databases">
        <title>Genomic-based taxomic classification of the family Erythrobacteraceae.</title>
        <authorList>
            <person name="Xu L."/>
        </authorList>
    </citation>
    <scope>NUCLEOTIDE SEQUENCE [LARGE SCALE GENOMIC DNA]</scope>
    <source>
        <strain evidence="20 21">KEMB 9005-328</strain>
    </source>
</reference>
<evidence type="ECO:0000256" key="13">
    <source>
        <dbReference type="ARBA" id="ARBA00047816"/>
    </source>
</evidence>
<feature type="compositionally biased region" description="Low complexity" evidence="16">
    <location>
        <begin position="1"/>
        <end position="29"/>
    </location>
</feature>
<dbReference type="InterPro" id="IPR036257">
    <property type="entry name" value="Cyt_c_oxidase_su2_TM_sf"/>
</dbReference>
<keyword evidence="21" id="KW-1185">Reference proteome</keyword>
<comment type="caution">
    <text evidence="20">The sequence shown here is derived from an EMBL/GenBank/DDBJ whole genome shotgun (WGS) entry which is preliminary data.</text>
</comment>
<evidence type="ECO:0000256" key="7">
    <source>
        <dbReference type="ARBA" id="ARBA00022967"/>
    </source>
</evidence>
<dbReference type="InterPro" id="IPR011759">
    <property type="entry name" value="Cyt_c_oxidase_su2_TM_dom"/>
</dbReference>
<comment type="similarity">
    <text evidence="2 14">Belongs to the cytochrome c oxidase subunit 2 family.</text>
</comment>
<evidence type="ECO:0000256" key="17">
    <source>
        <dbReference type="SAM" id="Phobius"/>
    </source>
</evidence>
<dbReference type="PROSITE" id="PS50999">
    <property type="entry name" value="COX2_TM"/>
    <property type="match status" value="1"/>
</dbReference>
<dbReference type="InterPro" id="IPR008972">
    <property type="entry name" value="Cupredoxin"/>
</dbReference>
<evidence type="ECO:0000256" key="1">
    <source>
        <dbReference type="ARBA" id="ARBA00004141"/>
    </source>
</evidence>
<evidence type="ECO:0000259" key="18">
    <source>
        <dbReference type="PROSITE" id="PS50857"/>
    </source>
</evidence>
<accession>A0A845AEJ8</accession>
<evidence type="ECO:0000256" key="4">
    <source>
        <dbReference type="ARBA" id="ARBA00022660"/>
    </source>
</evidence>
<feature type="domain" description="Cytochrome oxidase subunit II transmembrane region profile" evidence="19">
    <location>
        <begin position="53"/>
        <end position="148"/>
    </location>
</feature>
<name>A0A845AEJ8_9SPHN</name>
<dbReference type="EC" id="7.1.1.9" evidence="15"/>
<dbReference type="InterPro" id="IPR045187">
    <property type="entry name" value="CcO_II"/>
</dbReference>
<sequence length="345" mass="36742">MAQDAAPAAKAQPTVSAPAAPAAATPAAAKDAGPGNPDEGGWVPMTPTPGKGMPKPAGIDVQQQYSPVGRMAYPFHVAMMWIMGIICVFVAALLLWVMIRYRAGRNPVPSKTTHNTMLEVVWTLLPVLILVGIAIPSIKLLAKQYESPPKDAITIKATGYQWYWDYTYPDNGVEVVSKMLNVPGEPEINAGTRYDGTKPWDGPNHLEVDNRLVVPVGVPLRIQTTGADVIHSFAVPSLWFKLDAIPGRLNERMLQIDEPGVYYGQCSELCGAKHGFMPIAIEAVPMDKWRQWVALQGGHMKKTGGSDASAQPADAAAAPEATPSDKPAEGAAPVAPVTPTPATTA</sequence>
<dbReference type="PANTHER" id="PTHR22888">
    <property type="entry name" value="CYTOCHROME C OXIDASE, SUBUNIT II"/>
    <property type="match status" value="1"/>
</dbReference>
<dbReference type="InterPro" id="IPR014222">
    <property type="entry name" value="Cyt_c_oxidase_su2"/>
</dbReference>
<comment type="catalytic activity">
    <reaction evidence="13 15">
        <text>4 Fe(II)-[cytochrome c] + O2 + 8 H(+)(in) = 4 Fe(III)-[cytochrome c] + 2 H2O + 4 H(+)(out)</text>
        <dbReference type="Rhea" id="RHEA:11436"/>
        <dbReference type="Rhea" id="RHEA-COMP:10350"/>
        <dbReference type="Rhea" id="RHEA-COMP:14399"/>
        <dbReference type="ChEBI" id="CHEBI:15377"/>
        <dbReference type="ChEBI" id="CHEBI:15378"/>
        <dbReference type="ChEBI" id="CHEBI:15379"/>
        <dbReference type="ChEBI" id="CHEBI:29033"/>
        <dbReference type="ChEBI" id="CHEBI:29034"/>
        <dbReference type="EC" id="7.1.1.9"/>
    </reaction>
</comment>
<feature type="transmembrane region" description="Helical" evidence="17">
    <location>
        <begin position="78"/>
        <end position="99"/>
    </location>
</feature>
<dbReference type="PANTHER" id="PTHR22888:SF9">
    <property type="entry name" value="CYTOCHROME C OXIDASE SUBUNIT 2"/>
    <property type="match status" value="1"/>
</dbReference>
<comment type="function">
    <text evidence="12 15">Subunits I and II form the functional core of the enzyme complex. Electrons originating in cytochrome c are transferred via heme a and Cu(A) to the binuclear center formed by heme a3 and Cu(B).</text>
</comment>
<feature type="region of interest" description="Disordered" evidence="16">
    <location>
        <begin position="1"/>
        <end position="58"/>
    </location>
</feature>
<evidence type="ECO:0000313" key="21">
    <source>
        <dbReference type="Proteomes" id="UP000439780"/>
    </source>
</evidence>
<dbReference type="GO" id="GO:0016491">
    <property type="term" value="F:oxidoreductase activity"/>
    <property type="evidence" value="ECO:0007669"/>
    <property type="project" value="UniProtKB-KW"/>
</dbReference>
<dbReference type="GO" id="GO:0004129">
    <property type="term" value="F:cytochrome-c oxidase activity"/>
    <property type="evidence" value="ECO:0007669"/>
    <property type="project" value="UniProtKB-EC"/>
</dbReference>
<evidence type="ECO:0000256" key="3">
    <source>
        <dbReference type="ARBA" id="ARBA00022448"/>
    </source>
</evidence>
<comment type="subcellular location">
    <subcellularLocation>
        <location evidence="14">Cell membrane</location>
        <topology evidence="14">Multi-pass membrane protein</topology>
    </subcellularLocation>
    <subcellularLocation>
        <location evidence="1">Membrane</location>
        <topology evidence="1">Multi-pass membrane protein</topology>
    </subcellularLocation>
</comment>
<dbReference type="PRINTS" id="PR01166">
    <property type="entry name" value="CYCOXIDASEII"/>
</dbReference>
<dbReference type="PROSITE" id="PS50857">
    <property type="entry name" value="COX2_CUA"/>
    <property type="match status" value="1"/>
</dbReference>
<dbReference type="GO" id="GO:0005886">
    <property type="term" value="C:plasma membrane"/>
    <property type="evidence" value="ECO:0007669"/>
    <property type="project" value="UniProtKB-SubCell"/>
</dbReference>
<evidence type="ECO:0000256" key="14">
    <source>
        <dbReference type="RuleBase" id="RU000456"/>
    </source>
</evidence>
<evidence type="ECO:0000256" key="2">
    <source>
        <dbReference type="ARBA" id="ARBA00007866"/>
    </source>
</evidence>
<evidence type="ECO:0000259" key="19">
    <source>
        <dbReference type="PROSITE" id="PS50999"/>
    </source>
</evidence>
<dbReference type="PROSITE" id="PS00078">
    <property type="entry name" value="COX2"/>
    <property type="match status" value="1"/>
</dbReference>
<keyword evidence="10 15" id="KW-0186">Copper</keyword>
<keyword evidence="5 14" id="KW-0812">Transmembrane</keyword>
<keyword evidence="7" id="KW-1278">Translocase</keyword>
<dbReference type="Pfam" id="PF02790">
    <property type="entry name" value="COX2_TM"/>
    <property type="match status" value="1"/>
</dbReference>
<feature type="compositionally biased region" description="Low complexity" evidence="16">
    <location>
        <begin position="306"/>
        <end position="345"/>
    </location>
</feature>
<keyword evidence="6 15" id="KW-0479">Metal-binding</keyword>
<proteinExistence type="inferred from homology"/>
<feature type="domain" description="Cytochrome oxidase subunit II copper A binding" evidence="18">
    <location>
        <begin position="150"/>
        <end position="295"/>
    </location>
</feature>
<evidence type="ECO:0000256" key="15">
    <source>
        <dbReference type="RuleBase" id="RU004024"/>
    </source>
</evidence>
<evidence type="ECO:0000256" key="16">
    <source>
        <dbReference type="SAM" id="MobiDB-lite"/>
    </source>
</evidence>
<evidence type="ECO:0000256" key="11">
    <source>
        <dbReference type="ARBA" id="ARBA00023136"/>
    </source>
</evidence>
<evidence type="ECO:0000256" key="9">
    <source>
        <dbReference type="ARBA" id="ARBA00022989"/>
    </source>
</evidence>
<evidence type="ECO:0000256" key="10">
    <source>
        <dbReference type="ARBA" id="ARBA00023008"/>
    </source>
</evidence>
<dbReference type="Pfam" id="PF00116">
    <property type="entry name" value="COX2"/>
    <property type="match status" value="1"/>
</dbReference>
<dbReference type="EMBL" id="WTYA01000001">
    <property type="protein sequence ID" value="MXP27225.1"/>
    <property type="molecule type" value="Genomic_DNA"/>
</dbReference>
<protein>
    <recommendedName>
        <fullName evidence="15">Cytochrome c oxidase subunit 2</fullName>
        <ecNumber evidence="15">7.1.1.9</ecNumber>
    </recommendedName>
</protein>
<dbReference type="InterPro" id="IPR001505">
    <property type="entry name" value="Copper_CuA"/>
</dbReference>
<evidence type="ECO:0000256" key="6">
    <source>
        <dbReference type="ARBA" id="ARBA00022723"/>
    </source>
</evidence>